<accession>A0AAV0R209</accession>
<protein>
    <submittedName>
        <fullName evidence="1">Uncharacterized protein</fullName>
    </submittedName>
</protein>
<comment type="caution">
    <text evidence="1">The sequence shown here is derived from an EMBL/GenBank/DDBJ whole genome shotgun (WGS) entry which is preliminary data.</text>
</comment>
<dbReference type="EMBL" id="CAMGYJ010000010">
    <property type="protein sequence ID" value="CAI0551747.1"/>
    <property type="molecule type" value="Genomic_DNA"/>
</dbReference>
<dbReference type="Proteomes" id="UP001154282">
    <property type="component" value="Unassembled WGS sequence"/>
</dbReference>
<name>A0AAV0R209_9ROSI</name>
<gene>
    <name evidence="1" type="ORF">LITE_LOCUS46127</name>
</gene>
<reference evidence="1" key="1">
    <citation type="submission" date="2022-08" db="EMBL/GenBank/DDBJ databases">
        <authorList>
            <person name="Gutierrez-Valencia J."/>
        </authorList>
    </citation>
    <scope>NUCLEOTIDE SEQUENCE</scope>
</reference>
<proteinExistence type="predicted"/>
<evidence type="ECO:0000313" key="1">
    <source>
        <dbReference type="EMBL" id="CAI0551747.1"/>
    </source>
</evidence>
<evidence type="ECO:0000313" key="2">
    <source>
        <dbReference type="Proteomes" id="UP001154282"/>
    </source>
</evidence>
<organism evidence="1 2">
    <name type="scientific">Linum tenue</name>
    <dbReference type="NCBI Taxonomy" id="586396"/>
    <lineage>
        <taxon>Eukaryota</taxon>
        <taxon>Viridiplantae</taxon>
        <taxon>Streptophyta</taxon>
        <taxon>Embryophyta</taxon>
        <taxon>Tracheophyta</taxon>
        <taxon>Spermatophyta</taxon>
        <taxon>Magnoliopsida</taxon>
        <taxon>eudicotyledons</taxon>
        <taxon>Gunneridae</taxon>
        <taxon>Pentapetalae</taxon>
        <taxon>rosids</taxon>
        <taxon>fabids</taxon>
        <taxon>Malpighiales</taxon>
        <taxon>Linaceae</taxon>
        <taxon>Linum</taxon>
    </lineage>
</organism>
<keyword evidence="2" id="KW-1185">Reference proteome</keyword>
<dbReference type="AlphaFoldDB" id="A0AAV0R209"/>
<sequence>MLYLLWEVYCSQIGLELRCTYSTYFWWRISRELDGWPGEQLFYPTCTVRWVGRLCTLRIPPLLYEGTLVDGSPYCSSGRGSNSHI</sequence>